<dbReference type="Proteomes" id="UP000292884">
    <property type="component" value="Unassembled WGS sequence"/>
</dbReference>
<sequence>MTILGISVGTTRTGIAVIKNGVLLSREMHNFDAVWSKKKLNAIIKLYRHYVEKAEVTGIIIKVPPLSKHDKPIKSIIRGIERLALKYGCEHDYITKREIKERMALRRTDELIKFTLKIYPNLGSLPENRTNNYRNYSTKLYEAVLSAHLFYKRQLMKIPE</sequence>
<dbReference type="RefSeq" id="WP_131551554.1">
    <property type="nucleotide sequence ID" value="NZ_SJSK01000001.1"/>
</dbReference>
<dbReference type="OrthoDB" id="799339at2"/>
<reference evidence="1 2" key="1">
    <citation type="submission" date="2019-02" db="EMBL/GenBank/DDBJ databases">
        <title>Pedobacter sp. RP-1-13 sp. nov., isolated from Arctic soil.</title>
        <authorList>
            <person name="Dahal R.H."/>
        </authorList>
    </citation>
    <scope>NUCLEOTIDE SEQUENCE [LARGE SCALE GENOMIC DNA]</scope>
    <source>
        <strain evidence="1 2">RP-1-13</strain>
    </source>
</reference>
<name>A0A4R0N1J8_9SPHI</name>
<evidence type="ECO:0000313" key="1">
    <source>
        <dbReference type="EMBL" id="TCC93688.1"/>
    </source>
</evidence>
<protein>
    <recommendedName>
        <fullName evidence="3">Holliday junction resolvase RuvC</fullName>
    </recommendedName>
</protein>
<keyword evidence="2" id="KW-1185">Reference proteome</keyword>
<accession>A0A4R0N1J8</accession>
<organism evidence="1 2">
    <name type="scientific">Pedobacter frigiditerrae</name>
    <dbReference type="NCBI Taxonomy" id="2530452"/>
    <lineage>
        <taxon>Bacteria</taxon>
        <taxon>Pseudomonadati</taxon>
        <taxon>Bacteroidota</taxon>
        <taxon>Sphingobacteriia</taxon>
        <taxon>Sphingobacteriales</taxon>
        <taxon>Sphingobacteriaceae</taxon>
        <taxon>Pedobacter</taxon>
    </lineage>
</organism>
<evidence type="ECO:0000313" key="2">
    <source>
        <dbReference type="Proteomes" id="UP000292884"/>
    </source>
</evidence>
<dbReference type="AlphaFoldDB" id="A0A4R0N1J8"/>
<comment type="caution">
    <text evidence="1">The sequence shown here is derived from an EMBL/GenBank/DDBJ whole genome shotgun (WGS) entry which is preliminary data.</text>
</comment>
<proteinExistence type="predicted"/>
<dbReference type="EMBL" id="SJSK01000001">
    <property type="protein sequence ID" value="TCC93688.1"/>
    <property type="molecule type" value="Genomic_DNA"/>
</dbReference>
<evidence type="ECO:0008006" key="3">
    <source>
        <dbReference type="Google" id="ProtNLM"/>
    </source>
</evidence>
<gene>
    <name evidence="1" type="ORF">EZ428_02655</name>
</gene>